<dbReference type="PANTHER" id="PTHR42704:SF17">
    <property type="entry name" value="RIBULOSE BISPHOSPHATE CARBOXYLASE LARGE CHAIN"/>
    <property type="match status" value="1"/>
</dbReference>
<proteinExistence type="predicted"/>
<evidence type="ECO:0000259" key="1">
    <source>
        <dbReference type="Pfam" id="PF00016"/>
    </source>
</evidence>
<dbReference type="InterPro" id="IPR036422">
    <property type="entry name" value="RuBisCO_lsu_N_sf"/>
</dbReference>
<dbReference type="CDD" id="cd08210">
    <property type="entry name" value="RLP_RrRLP"/>
    <property type="match status" value="1"/>
</dbReference>
<dbReference type="Gene3D" id="3.20.20.110">
    <property type="entry name" value="Ribulose bisphosphate carboxylase, large subunit, C-terminal domain"/>
    <property type="match status" value="1"/>
</dbReference>
<dbReference type="SFLD" id="SFLDG00301">
    <property type="entry name" value="RuBisCO-like_proteins"/>
    <property type="match status" value="1"/>
</dbReference>
<sequence length="381" mass="40684">MPPTDRLQLTGERIRAVYRLTGAVGEASARAEDICVEQTVEFPKDLIDREDILGGIVGKVVSLNETGGRTVEATIAFPREAACSELTQLLNVLFGNISLKPGIRLVGLTLPDGLLSAYRGPRFGRTGLRQILDVPERPLLATALKPLGLEAKELANLAGRFALGGLDMIKDDHGLTDQPFCRFRDRVARCADAVREANVRTGGNCLYFANITAPAGELEARAYFAKTSGTGGVVIAPGLAGFDAMRALADDDALALPILSHPAFLGSFTVHPASGIAHGVLHGRINRLAGADACIFPSYGGRFSFTEAECRDIAEAVASPMGNIKTILPAPAGGMNLERVPELIRFYGNECILLIGGDLHRHEGDLVKGCRKFVDIVEKMV</sequence>
<reference evidence="4" key="1">
    <citation type="submission" date="2019-02" db="EMBL/GenBank/DDBJ databases">
        <authorList>
            <person name="Gruber-Vodicka R. H."/>
            <person name="Seah K. B. B."/>
        </authorList>
    </citation>
    <scope>NUCLEOTIDE SEQUENCE</scope>
    <source>
        <strain evidence="4">BECK_SA2B12</strain>
        <strain evidence="2">BECK_SA2B15</strain>
        <strain evidence="3">BECK_SA2B20</strain>
    </source>
</reference>
<gene>
    <name evidence="2" type="ORF">BECKH772A_GA0070896_1002221</name>
    <name evidence="3" type="ORF">BECKH772B_GA0070898_1002021</name>
    <name evidence="4" type="ORF">BECKH772C_GA0070978_1002021</name>
</gene>
<dbReference type="GO" id="GO:0015977">
    <property type="term" value="P:carbon fixation"/>
    <property type="evidence" value="ECO:0007669"/>
    <property type="project" value="InterPro"/>
</dbReference>
<dbReference type="Pfam" id="PF00016">
    <property type="entry name" value="RuBisCO_large"/>
    <property type="match status" value="1"/>
</dbReference>
<dbReference type="Gene3D" id="3.30.70.150">
    <property type="entry name" value="RuBisCO large subunit, N-terminal domain"/>
    <property type="match status" value="1"/>
</dbReference>
<organism evidence="4">
    <name type="scientific">Candidatus Kentrum eta</name>
    <dbReference type="NCBI Taxonomy" id="2126337"/>
    <lineage>
        <taxon>Bacteria</taxon>
        <taxon>Pseudomonadati</taxon>
        <taxon>Pseudomonadota</taxon>
        <taxon>Gammaproteobacteria</taxon>
        <taxon>Candidatus Kentrum</taxon>
    </lineage>
</organism>
<dbReference type="SFLD" id="SFLDF00158">
    <property type="entry name" value="5-methylthio-D-ribulose_1-phos"/>
    <property type="match status" value="1"/>
</dbReference>
<dbReference type="GO" id="GO:0016984">
    <property type="term" value="F:ribulose-bisphosphate carboxylase activity"/>
    <property type="evidence" value="ECO:0007669"/>
    <property type="project" value="InterPro"/>
</dbReference>
<dbReference type="AlphaFoldDB" id="A0A450V0T7"/>
<dbReference type="EMBL" id="CAADFJ010000020">
    <property type="protein sequence ID" value="VFJ98335.1"/>
    <property type="molecule type" value="Genomic_DNA"/>
</dbReference>
<evidence type="ECO:0000313" key="2">
    <source>
        <dbReference type="EMBL" id="VFJ90564.1"/>
    </source>
</evidence>
<dbReference type="GO" id="GO:0000287">
    <property type="term" value="F:magnesium ion binding"/>
    <property type="evidence" value="ECO:0007669"/>
    <property type="project" value="InterPro"/>
</dbReference>
<dbReference type="SUPFAM" id="SSF54966">
    <property type="entry name" value="RuBisCO, large subunit, small (N-terminal) domain"/>
    <property type="match status" value="1"/>
</dbReference>
<dbReference type="InterPro" id="IPR036376">
    <property type="entry name" value="RuBisCO_lsu_C_sf"/>
</dbReference>
<protein>
    <submittedName>
        <fullName evidence="4">Ribulose-bisphosphate carboxylase large chain</fullName>
    </submittedName>
</protein>
<dbReference type="EMBL" id="CAADFI010000020">
    <property type="protein sequence ID" value="VFJ91698.1"/>
    <property type="molecule type" value="Genomic_DNA"/>
</dbReference>
<dbReference type="InterPro" id="IPR033966">
    <property type="entry name" value="RuBisCO"/>
</dbReference>
<accession>A0A450V0T7</accession>
<dbReference type="EMBL" id="CAADFG010000022">
    <property type="protein sequence ID" value="VFJ90564.1"/>
    <property type="molecule type" value="Genomic_DNA"/>
</dbReference>
<dbReference type="InterPro" id="IPR000685">
    <property type="entry name" value="RuBisCO_lsu_C"/>
</dbReference>
<name>A0A450V0T7_9GAMM</name>
<dbReference type="SFLD" id="SFLDS00014">
    <property type="entry name" value="RuBisCO"/>
    <property type="match status" value="1"/>
</dbReference>
<feature type="domain" description="Ribulose bisphosphate carboxylase large subunit C-terminal" evidence="1">
    <location>
        <begin position="128"/>
        <end position="369"/>
    </location>
</feature>
<dbReference type="SUPFAM" id="SSF51649">
    <property type="entry name" value="RuBisCo, C-terminal domain"/>
    <property type="match status" value="1"/>
</dbReference>
<evidence type="ECO:0000313" key="3">
    <source>
        <dbReference type="EMBL" id="VFJ91698.1"/>
    </source>
</evidence>
<dbReference type="PANTHER" id="PTHR42704">
    <property type="entry name" value="RIBULOSE BISPHOSPHATE CARBOXYLASE"/>
    <property type="match status" value="1"/>
</dbReference>
<evidence type="ECO:0000313" key="4">
    <source>
        <dbReference type="EMBL" id="VFJ98335.1"/>
    </source>
</evidence>